<comment type="caution">
    <text evidence="6">The sequence shown here is derived from an EMBL/GenBank/DDBJ whole genome shotgun (WGS) entry which is preliminary data.</text>
</comment>
<dbReference type="GO" id="GO:0051087">
    <property type="term" value="F:protein-folding chaperone binding"/>
    <property type="evidence" value="ECO:0007669"/>
    <property type="project" value="InterPro"/>
</dbReference>
<accession>A0A2M7RGB7</accession>
<dbReference type="GO" id="GO:0006457">
    <property type="term" value="P:protein folding"/>
    <property type="evidence" value="ECO:0007669"/>
    <property type="project" value="InterPro"/>
</dbReference>
<dbReference type="Pfam" id="PF01025">
    <property type="entry name" value="GrpE"/>
    <property type="match status" value="1"/>
</dbReference>
<keyword evidence="3" id="KW-0963">Cytoplasm</keyword>
<gene>
    <name evidence="3 6" type="primary">grpE</name>
    <name evidence="6" type="ORF">COY66_06515</name>
</gene>
<dbReference type="EMBL" id="PFMD01000077">
    <property type="protein sequence ID" value="PIY95581.1"/>
    <property type="molecule type" value="Genomic_DNA"/>
</dbReference>
<dbReference type="Proteomes" id="UP000230779">
    <property type="component" value="Unassembled WGS sequence"/>
</dbReference>
<comment type="similarity">
    <text evidence="1 3 5">Belongs to the GrpE family.</text>
</comment>
<dbReference type="InterPro" id="IPR000740">
    <property type="entry name" value="GrpE"/>
</dbReference>
<evidence type="ECO:0000256" key="4">
    <source>
        <dbReference type="RuleBase" id="RU000639"/>
    </source>
</evidence>
<comment type="subcellular location">
    <subcellularLocation>
        <location evidence="3">Cytoplasm</location>
    </subcellularLocation>
</comment>
<dbReference type="GO" id="GO:0005737">
    <property type="term" value="C:cytoplasm"/>
    <property type="evidence" value="ECO:0007669"/>
    <property type="project" value="UniProtKB-SubCell"/>
</dbReference>
<protein>
    <recommendedName>
        <fullName evidence="3 4">Protein GrpE</fullName>
    </recommendedName>
    <alternativeName>
        <fullName evidence="3">HSP-70 cofactor</fullName>
    </alternativeName>
</protein>
<evidence type="ECO:0000256" key="3">
    <source>
        <dbReference type="HAMAP-Rule" id="MF_01151"/>
    </source>
</evidence>
<sequence>MDEPKKNEDSPKELEIVQKQAEEYLNGWKRAKADYINFKREAEKKQKELIEFATAGLLLELLPLVDQFKQAFRHLPAEQKDDEWIKGIRHIQSNLNKLIENFGIKEIKTVGEKFNPEQHEAVGEVESDQDEGTVVEEVKTGFRMHDKVLIPAEVKVSKKKSQ</sequence>
<comment type="function">
    <text evidence="3 4">Participates actively in the response to hyperosmotic and heat shock by preventing the aggregation of stress-denatured proteins, in association with DnaK and GrpE. It is the nucleotide exchange factor for DnaK and may function as a thermosensor. Unfolded proteins bind initially to DnaJ; upon interaction with the DnaJ-bound protein, DnaK hydrolyzes its bound ATP, resulting in the formation of a stable complex. GrpE releases ADP from DnaK; ATP binding to DnaK triggers the release of the substrate protein, thus completing the reaction cycle. Several rounds of ATP-dependent interactions between DnaJ, DnaK and GrpE are required for fully efficient folding.</text>
</comment>
<evidence type="ECO:0000256" key="2">
    <source>
        <dbReference type="ARBA" id="ARBA00023186"/>
    </source>
</evidence>
<dbReference type="PANTHER" id="PTHR21237">
    <property type="entry name" value="GRPE PROTEIN"/>
    <property type="match status" value="1"/>
</dbReference>
<keyword evidence="3 4" id="KW-0346">Stress response</keyword>
<reference evidence="6 7" key="1">
    <citation type="submission" date="2017-09" db="EMBL/GenBank/DDBJ databases">
        <title>Depth-based differentiation of microbial function through sediment-hosted aquifers and enrichment of novel symbionts in the deep terrestrial subsurface.</title>
        <authorList>
            <person name="Probst A.J."/>
            <person name="Ladd B."/>
            <person name="Jarett J.K."/>
            <person name="Geller-Mcgrath D.E."/>
            <person name="Sieber C.M."/>
            <person name="Emerson J.B."/>
            <person name="Anantharaman K."/>
            <person name="Thomas B.C."/>
            <person name="Malmstrom R."/>
            <person name="Stieglmeier M."/>
            <person name="Klingl A."/>
            <person name="Woyke T."/>
            <person name="Ryan C.M."/>
            <person name="Banfield J.F."/>
        </authorList>
    </citation>
    <scope>NUCLEOTIDE SEQUENCE [LARGE SCALE GENOMIC DNA]</scope>
    <source>
        <strain evidence="6">CG_4_10_14_0_8_um_filter_42_10</strain>
    </source>
</reference>
<organism evidence="6 7">
    <name type="scientific">Candidatus Kerfeldbacteria bacterium CG_4_10_14_0_8_um_filter_42_10</name>
    <dbReference type="NCBI Taxonomy" id="2014248"/>
    <lineage>
        <taxon>Bacteria</taxon>
        <taxon>Candidatus Kerfeldiibacteriota</taxon>
    </lineage>
</organism>
<evidence type="ECO:0000256" key="1">
    <source>
        <dbReference type="ARBA" id="ARBA00009054"/>
    </source>
</evidence>
<dbReference type="GO" id="GO:0051082">
    <property type="term" value="F:unfolded protein binding"/>
    <property type="evidence" value="ECO:0007669"/>
    <property type="project" value="TreeGrafter"/>
</dbReference>
<name>A0A2M7RGB7_9BACT</name>
<dbReference type="PRINTS" id="PR00773">
    <property type="entry name" value="GRPEPROTEIN"/>
</dbReference>
<evidence type="ECO:0000313" key="6">
    <source>
        <dbReference type="EMBL" id="PIY95581.1"/>
    </source>
</evidence>
<dbReference type="Gene3D" id="2.30.22.10">
    <property type="entry name" value="Head domain of nucleotide exchange factor GrpE"/>
    <property type="match status" value="1"/>
</dbReference>
<evidence type="ECO:0000313" key="7">
    <source>
        <dbReference type="Proteomes" id="UP000230779"/>
    </source>
</evidence>
<evidence type="ECO:0000256" key="5">
    <source>
        <dbReference type="RuleBase" id="RU004478"/>
    </source>
</evidence>
<dbReference type="PROSITE" id="PS01071">
    <property type="entry name" value="GRPE"/>
    <property type="match status" value="1"/>
</dbReference>
<proteinExistence type="inferred from homology"/>
<dbReference type="Gene3D" id="3.90.20.20">
    <property type="match status" value="1"/>
</dbReference>
<dbReference type="InterPro" id="IPR009012">
    <property type="entry name" value="GrpE_head"/>
</dbReference>
<dbReference type="AlphaFoldDB" id="A0A2M7RGB7"/>
<dbReference type="GO" id="GO:0000774">
    <property type="term" value="F:adenyl-nucleotide exchange factor activity"/>
    <property type="evidence" value="ECO:0007669"/>
    <property type="project" value="InterPro"/>
</dbReference>
<dbReference type="SUPFAM" id="SSF58014">
    <property type="entry name" value="Coiled-coil domain of nucleotide exchange factor GrpE"/>
    <property type="match status" value="1"/>
</dbReference>
<dbReference type="SUPFAM" id="SSF51064">
    <property type="entry name" value="Head domain of nucleotide exchange factor GrpE"/>
    <property type="match status" value="1"/>
</dbReference>
<dbReference type="InterPro" id="IPR013805">
    <property type="entry name" value="GrpE_CC"/>
</dbReference>
<dbReference type="HAMAP" id="MF_01151">
    <property type="entry name" value="GrpE"/>
    <property type="match status" value="1"/>
</dbReference>
<dbReference type="PANTHER" id="PTHR21237:SF23">
    <property type="entry name" value="GRPE PROTEIN HOMOLOG, MITOCHONDRIAL"/>
    <property type="match status" value="1"/>
</dbReference>
<dbReference type="GO" id="GO:0042803">
    <property type="term" value="F:protein homodimerization activity"/>
    <property type="evidence" value="ECO:0007669"/>
    <property type="project" value="InterPro"/>
</dbReference>
<comment type="subunit">
    <text evidence="3">Homodimer.</text>
</comment>
<dbReference type="CDD" id="cd00446">
    <property type="entry name" value="GrpE"/>
    <property type="match status" value="1"/>
</dbReference>
<keyword evidence="2 3" id="KW-0143">Chaperone</keyword>